<evidence type="ECO:0000313" key="3">
    <source>
        <dbReference type="Proteomes" id="UP000244855"/>
    </source>
</evidence>
<dbReference type="InterPro" id="IPR035992">
    <property type="entry name" value="Ricin_B-like_lectins"/>
</dbReference>
<evidence type="ECO:0000313" key="2">
    <source>
        <dbReference type="EMBL" id="PVH97636.1"/>
    </source>
</evidence>
<dbReference type="EMBL" id="KZ805432">
    <property type="protein sequence ID" value="PVH97636.1"/>
    <property type="molecule type" value="Genomic_DNA"/>
</dbReference>
<gene>
    <name evidence="2" type="ORF">DM02DRAFT_77588</name>
</gene>
<dbReference type="AlphaFoldDB" id="A0A2V1DHI5"/>
<reference evidence="2 3" key="1">
    <citation type="journal article" date="2018" name="Sci. Rep.">
        <title>Comparative genomics provides insights into the lifestyle and reveals functional heterogeneity of dark septate endophytic fungi.</title>
        <authorList>
            <person name="Knapp D.G."/>
            <person name="Nemeth J.B."/>
            <person name="Barry K."/>
            <person name="Hainaut M."/>
            <person name="Henrissat B."/>
            <person name="Johnson J."/>
            <person name="Kuo A."/>
            <person name="Lim J.H.P."/>
            <person name="Lipzen A."/>
            <person name="Nolan M."/>
            <person name="Ohm R.A."/>
            <person name="Tamas L."/>
            <person name="Grigoriev I.V."/>
            <person name="Spatafora J.W."/>
            <person name="Nagy L.G."/>
            <person name="Kovacs G.M."/>
        </authorList>
    </citation>
    <scope>NUCLEOTIDE SEQUENCE [LARGE SCALE GENOMIC DNA]</scope>
    <source>
        <strain evidence="2 3">DSE2036</strain>
    </source>
</reference>
<evidence type="ECO:0000256" key="1">
    <source>
        <dbReference type="SAM" id="MobiDB-lite"/>
    </source>
</evidence>
<dbReference type="Proteomes" id="UP000244855">
    <property type="component" value="Unassembled WGS sequence"/>
</dbReference>
<accession>A0A2V1DHI5</accession>
<feature type="compositionally biased region" description="Polar residues" evidence="1">
    <location>
        <begin position="212"/>
        <end position="225"/>
    </location>
</feature>
<sequence length="250" mass="26258">MAWRRDNSAFDFHFFRFFNSASPNNTMSSGLGKNAAGVLNMTIQEVYSSSENWILYFQSGVYFIRNYDYGGDLQIGVDSKTATQPRLLKRNGTLGQQWTLTKAEDGKSWLLTNGLLGKDLFLGLDGAKPVMTADKTKGTVWGIEMNESAGLPAAGNDLITSVQNLESPPVSSSSSSSSPTASQSATPANSQTAPPTTTNTGLLTSPTSSSANGITSSVEQPSQSLSAGGFEFDWGCCGVGFAGSGAGGKD</sequence>
<feature type="compositionally biased region" description="Low complexity" evidence="1">
    <location>
        <begin position="167"/>
        <end position="211"/>
    </location>
</feature>
<proteinExistence type="predicted"/>
<dbReference type="SUPFAM" id="SSF50370">
    <property type="entry name" value="Ricin B-like lectins"/>
    <property type="match status" value="1"/>
</dbReference>
<dbReference type="OrthoDB" id="5344815at2759"/>
<protein>
    <recommendedName>
        <fullName evidence="4">Carbohydrate-binding module family 13 protein</fullName>
    </recommendedName>
</protein>
<feature type="region of interest" description="Disordered" evidence="1">
    <location>
        <begin position="164"/>
        <end position="225"/>
    </location>
</feature>
<organism evidence="2 3">
    <name type="scientific">Periconia macrospinosa</name>
    <dbReference type="NCBI Taxonomy" id="97972"/>
    <lineage>
        <taxon>Eukaryota</taxon>
        <taxon>Fungi</taxon>
        <taxon>Dikarya</taxon>
        <taxon>Ascomycota</taxon>
        <taxon>Pezizomycotina</taxon>
        <taxon>Dothideomycetes</taxon>
        <taxon>Pleosporomycetidae</taxon>
        <taxon>Pleosporales</taxon>
        <taxon>Massarineae</taxon>
        <taxon>Periconiaceae</taxon>
        <taxon>Periconia</taxon>
    </lineage>
</organism>
<name>A0A2V1DHI5_9PLEO</name>
<dbReference type="Gene3D" id="2.80.10.50">
    <property type="match status" value="1"/>
</dbReference>
<keyword evidence="3" id="KW-1185">Reference proteome</keyword>
<dbReference type="STRING" id="97972.A0A2V1DHI5"/>
<evidence type="ECO:0008006" key="4">
    <source>
        <dbReference type="Google" id="ProtNLM"/>
    </source>
</evidence>